<evidence type="ECO:0000313" key="1">
    <source>
        <dbReference type="EMBL" id="OCF57607.1"/>
    </source>
</evidence>
<accession>A0A1B9IQ15</accession>
<proteinExistence type="predicted"/>
<keyword evidence="2" id="KW-1185">Reference proteome</keyword>
<reference evidence="1 2" key="1">
    <citation type="submission" date="2013-07" db="EMBL/GenBank/DDBJ databases">
        <title>The Genome Sequence of Kwoniella mangroviensis CBS10435.</title>
        <authorList>
            <consortium name="The Broad Institute Genome Sequencing Platform"/>
            <person name="Cuomo C."/>
            <person name="Litvintseva A."/>
            <person name="Chen Y."/>
            <person name="Heitman J."/>
            <person name="Sun S."/>
            <person name="Springer D."/>
            <person name="Dromer F."/>
            <person name="Young S.K."/>
            <person name="Zeng Q."/>
            <person name="Gargeya S."/>
            <person name="Fitzgerald M."/>
            <person name="Abouelleil A."/>
            <person name="Alvarado L."/>
            <person name="Berlin A.M."/>
            <person name="Chapman S.B."/>
            <person name="Dewar J."/>
            <person name="Goldberg J."/>
            <person name="Griggs A."/>
            <person name="Gujja S."/>
            <person name="Hansen M."/>
            <person name="Howarth C."/>
            <person name="Imamovic A."/>
            <person name="Larimer J."/>
            <person name="McCowan C."/>
            <person name="Murphy C."/>
            <person name="Pearson M."/>
            <person name="Priest M."/>
            <person name="Roberts A."/>
            <person name="Saif S."/>
            <person name="Shea T."/>
            <person name="Sykes S."/>
            <person name="Wortman J."/>
            <person name="Nusbaum C."/>
            <person name="Birren B."/>
        </authorList>
    </citation>
    <scope>NUCLEOTIDE SEQUENCE [LARGE SCALE GENOMIC DNA]</scope>
    <source>
        <strain evidence="1 2">CBS 10435</strain>
    </source>
</reference>
<dbReference type="AlphaFoldDB" id="A0A1B9IQ15"/>
<dbReference type="Proteomes" id="UP000092583">
    <property type="component" value="Unassembled WGS sequence"/>
</dbReference>
<gene>
    <name evidence="1" type="ORF">L486_05067</name>
</gene>
<name>A0A1B9IQ15_9TREE</name>
<evidence type="ECO:0000313" key="2">
    <source>
        <dbReference type="Proteomes" id="UP000092583"/>
    </source>
</evidence>
<dbReference type="EMBL" id="KI669463">
    <property type="protein sequence ID" value="OCF57607.1"/>
    <property type="molecule type" value="Genomic_DNA"/>
</dbReference>
<organism evidence="1 2">
    <name type="scientific">Kwoniella mangroviensis CBS 10435</name>
    <dbReference type="NCBI Taxonomy" id="1331196"/>
    <lineage>
        <taxon>Eukaryota</taxon>
        <taxon>Fungi</taxon>
        <taxon>Dikarya</taxon>
        <taxon>Basidiomycota</taxon>
        <taxon>Agaricomycotina</taxon>
        <taxon>Tremellomycetes</taxon>
        <taxon>Tremellales</taxon>
        <taxon>Cryptococcaceae</taxon>
        <taxon>Kwoniella</taxon>
    </lineage>
</organism>
<sequence length="129" mass="14416">MSKQNTSLSTKKVHVYNQSSNAFPNDIKSILSGTATQYLIARYESCGGLSIVGGIPDDWDARAFVLENSKCPEGTHGPEDIEEFYHCTTKDDASTRTYYLINKGLYHEERPIVQVGVSTCTYEEDLIQL</sequence>
<protein>
    <submittedName>
        <fullName evidence="1">Uncharacterized protein</fullName>
    </submittedName>
</protein>
<reference evidence="2" key="2">
    <citation type="submission" date="2013-12" db="EMBL/GenBank/DDBJ databases">
        <title>Evolution of pathogenesis and genome organization in the Tremellales.</title>
        <authorList>
            <person name="Cuomo C."/>
            <person name="Litvintseva A."/>
            <person name="Heitman J."/>
            <person name="Chen Y."/>
            <person name="Sun S."/>
            <person name="Springer D."/>
            <person name="Dromer F."/>
            <person name="Young S."/>
            <person name="Zeng Q."/>
            <person name="Chapman S."/>
            <person name="Gujja S."/>
            <person name="Saif S."/>
            <person name="Birren B."/>
        </authorList>
    </citation>
    <scope>NUCLEOTIDE SEQUENCE [LARGE SCALE GENOMIC DNA]</scope>
    <source>
        <strain evidence="2">CBS 10435</strain>
    </source>
</reference>